<dbReference type="InterPro" id="IPR036864">
    <property type="entry name" value="Zn2-C6_fun-type_DNA-bd_sf"/>
</dbReference>
<comment type="caution">
    <text evidence="7">The sequence shown here is derived from an EMBL/GenBank/DDBJ whole genome shotgun (WGS) entry which is preliminary data.</text>
</comment>
<dbReference type="AlphaFoldDB" id="A0A443I268"/>
<dbReference type="SMART" id="SM00066">
    <property type="entry name" value="GAL4"/>
    <property type="match status" value="1"/>
</dbReference>
<feature type="region of interest" description="Disordered" evidence="5">
    <location>
        <begin position="55"/>
        <end position="81"/>
    </location>
</feature>
<dbReference type="CDD" id="cd00067">
    <property type="entry name" value="GAL4"/>
    <property type="match status" value="1"/>
</dbReference>
<accession>A0A443I268</accession>
<reference evidence="7 8" key="1">
    <citation type="journal article" date="2018" name="Front. Microbiol.">
        <title>Genomic and genetic insights into a cosmopolitan fungus, Paecilomyces variotii (Eurotiales).</title>
        <authorList>
            <person name="Urquhart A.S."/>
            <person name="Mondo S.J."/>
            <person name="Makela M.R."/>
            <person name="Hane J.K."/>
            <person name="Wiebenga A."/>
            <person name="He G."/>
            <person name="Mihaltcheva S."/>
            <person name="Pangilinan J."/>
            <person name="Lipzen A."/>
            <person name="Barry K."/>
            <person name="de Vries R.P."/>
            <person name="Grigoriev I.V."/>
            <person name="Idnurm A."/>
        </authorList>
    </citation>
    <scope>NUCLEOTIDE SEQUENCE [LARGE SCALE GENOMIC DNA]</scope>
    <source>
        <strain evidence="7 8">CBS 101075</strain>
    </source>
</reference>
<dbReference type="GO" id="GO:0008270">
    <property type="term" value="F:zinc ion binding"/>
    <property type="evidence" value="ECO:0007669"/>
    <property type="project" value="InterPro"/>
</dbReference>
<keyword evidence="8" id="KW-1185">Reference proteome</keyword>
<keyword evidence="3" id="KW-0804">Transcription</keyword>
<evidence type="ECO:0000256" key="1">
    <source>
        <dbReference type="ARBA" id="ARBA00023015"/>
    </source>
</evidence>
<dbReference type="PANTHER" id="PTHR38791">
    <property type="entry name" value="ZN(II)2CYS6 TRANSCRIPTION FACTOR (EUROFUNG)-RELATED-RELATED"/>
    <property type="match status" value="1"/>
</dbReference>
<dbReference type="InterPro" id="IPR053175">
    <property type="entry name" value="DHMBA_Reg_Transcription_Factor"/>
</dbReference>
<name>A0A443I268_BYSSP</name>
<dbReference type="GeneID" id="39594943"/>
<evidence type="ECO:0000259" key="6">
    <source>
        <dbReference type="PROSITE" id="PS50048"/>
    </source>
</evidence>
<dbReference type="RefSeq" id="XP_028487787.1">
    <property type="nucleotide sequence ID" value="XM_028625666.1"/>
</dbReference>
<keyword evidence="4" id="KW-0539">Nucleus</keyword>
<dbReference type="Proteomes" id="UP000283841">
    <property type="component" value="Unassembled WGS sequence"/>
</dbReference>
<dbReference type="PROSITE" id="PS00463">
    <property type="entry name" value="ZN2_CY6_FUNGAL_1"/>
    <property type="match status" value="1"/>
</dbReference>
<evidence type="ECO:0000256" key="5">
    <source>
        <dbReference type="SAM" id="MobiDB-lite"/>
    </source>
</evidence>
<dbReference type="Pfam" id="PF00172">
    <property type="entry name" value="Zn_clus"/>
    <property type="match status" value="1"/>
</dbReference>
<evidence type="ECO:0000256" key="3">
    <source>
        <dbReference type="ARBA" id="ARBA00023163"/>
    </source>
</evidence>
<dbReference type="InterPro" id="IPR001138">
    <property type="entry name" value="Zn2Cys6_DnaBD"/>
</dbReference>
<sequence>MVYGGRPSTGCHLCRRRKIKCDEARPTCRNCAVHGAQCPGYREAFVIRNETNKARQSVIKRRNPTRPTQRSRGEDVPTIGTVPTHLADSTWEERALCHFFDQYTVISDPGQHFHHLGFLPGLYALSKQNADIDRACSSLRWAVEATALSSLANRMKIPPLVVKARQVHGSALRSVNAALRSPSTAVRDETLAAVVLLSLFEDINGERSHLASSHGVGLHLLMKLRGEGQLRAGRGRSLLSYAFRQVQTDMLNMSGLPGFDLTWLLEVLDRSDGLQGLMRMTTRVSLFAQDIRRALTTKEGISDILTETNLRSWTETGVQLDLELSRWHEAAPETWLPRLVQSKSGGFLLTYQDISIASFWNLYRCIRIILQGTLLDITTSKVSRRVCDQRILTDLESLIEIPPVRIIEQMISDTCRSILFCLGDVDSLGNPVTISTQEPESRHPRLRAAEAYELLWPLWFIICCVEATPEQINQARTALSRLGSMFGIKLASAMAAAGAQAYQVPFLR</sequence>
<dbReference type="EMBL" id="RCNU01000002">
    <property type="protein sequence ID" value="RWQ98142.1"/>
    <property type="molecule type" value="Genomic_DNA"/>
</dbReference>
<feature type="domain" description="Zn(2)-C6 fungal-type" evidence="6">
    <location>
        <begin position="10"/>
        <end position="38"/>
    </location>
</feature>
<evidence type="ECO:0000256" key="4">
    <source>
        <dbReference type="ARBA" id="ARBA00023242"/>
    </source>
</evidence>
<evidence type="ECO:0000313" key="7">
    <source>
        <dbReference type="EMBL" id="RWQ98142.1"/>
    </source>
</evidence>
<dbReference type="SUPFAM" id="SSF57701">
    <property type="entry name" value="Zn2/Cys6 DNA-binding domain"/>
    <property type="match status" value="1"/>
</dbReference>
<dbReference type="GO" id="GO:0003677">
    <property type="term" value="F:DNA binding"/>
    <property type="evidence" value="ECO:0007669"/>
    <property type="project" value="UniProtKB-KW"/>
</dbReference>
<organism evidence="7 8">
    <name type="scientific">Byssochlamys spectabilis</name>
    <name type="common">Paecilomyces variotii</name>
    <dbReference type="NCBI Taxonomy" id="264951"/>
    <lineage>
        <taxon>Eukaryota</taxon>
        <taxon>Fungi</taxon>
        <taxon>Dikarya</taxon>
        <taxon>Ascomycota</taxon>
        <taxon>Pezizomycotina</taxon>
        <taxon>Eurotiomycetes</taxon>
        <taxon>Eurotiomycetidae</taxon>
        <taxon>Eurotiales</taxon>
        <taxon>Thermoascaceae</taxon>
        <taxon>Paecilomyces</taxon>
    </lineage>
</organism>
<keyword evidence="2" id="KW-0238">DNA-binding</keyword>
<dbReference type="GO" id="GO:0000981">
    <property type="term" value="F:DNA-binding transcription factor activity, RNA polymerase II-specific"/>
    <property type="evidence" value="ECO:0007669"/>
    <property type="project" value="InterPro"/>
</dbReference>
<proteinExistence type="predicted"/>
<dbReference type="Gene3D" id="4.10.240.10">
    <property type="entry name" value="Zn(2)-C6 fungal-type DNA-binding domain"/>
    <property type="match status" value="1"/>
</dbReference>
<gene>
    <name evidence="7" type="ORF">C8Q69DRAFT_161059</name>
</gene>
<dbReference type="PANTHER" id="PTHR38791:SF12">
    <property type="entry name" value="TRANSCRIPTION FACTOR DOMAIN-CONTAINING PROTEIN-RELATED"/>
    <property type="match status" value="1"/>
</dbReference>
<protein>
    <submittedName>
        <fullName evidence="7">Zn(II)2Cys6 transcription factor</fullName>
    </submittedName>
</protein>
<dbReference type="VEuPathDB" id="FungiDB:C8Q69DRAFT_161059"/>
<evidence type="ECO:0000256" key="2">
    <source>
        <dbReference type="ARBA" id="ARBA00023125"/>
    </source>
</evidence>
<dbReference type="PROSITE" id="PS50048">
    <property type="entry name" value="ZN2_CY6_FUNGAL_2"/>
    <property type="match status" value="1"/>
</dbReference>
<evidence type="ECO:0000313" key="8">
    <source>
        <dbReference type="Proteomes" id="UP000283841"/>
    </source>
</evidence>
<keyword evidence="1" id="KW-0805">Transcription regulation</keyword>